<evidence type="ECO:0000313" key="1">
    <source>
        <dbReference type="EMBL" id="KAJ6999551.1"/>
    </source>
</evidence>
<accession>A0AAD6QZG7</accession>
<dbReference type="EMBL" id="JAQIZT010000004">
    <property type="protein sequence ID" value="KAJ6999551.1"/>
    <property type="molecule type" value="Genomic_DNA"/>
</dbReference>
<sequence length="125" mass="14263">MYSTLCTSFNTASVVTLTFSSSQYPTRMTLCKKLRKTEETVEVTYRLTNEETILLCSPQIETFCLGNSWSLFTCRKHAVLHIETSILIDANKVHSTLQLLQFILRKYRLRSHCDSFAAAGSTLTR</sequence>
<gene>
    <name evidence="1" type="ORF">NC653_010306</name>
</gene>
<protein>
    <submittedName>
        <fullName evidence="1">Uncharacterized protein</fullName>
    </submittedName>
</protein>
<name>A0AAD6QZG7_9ROSI</name>
<organism evidence="1 2">
    <name type="scientific">Populus alba x Populus x berolinensis</name>
    <dbReference type="NCBI Taxonomy" id="444605"/>
    <lineage>
        <taxon>Eukaryota</taxon>
        <taxon>Viridiplantae</taxon>
        <taxon>Streptophyta</taxon>
        <taxon>Embryophyta</taxon>
        <taxon>Tracheophyta</taxon>
        <taxon>Spermatophyta</taxon>
        <taxon>Magnoliopsida</taxon>
        <taxon>eudicotyledons</taxon>
        <taxon>Gunneridae</taxon>
        <taxon>Pentapetalae</taxon>
        <taxon>rosids</taxon>
        <taxon>fabids</taxon>
        <taxon>Malpighiales</taxon>
        <taxon>Salicaceae</taxon>
        <taxon>Saliceae</taxon>
        <taxon>Populus</taxon>
    </lineage>
</organism>
<proteinExistence type="predicted"/>
<keyword evidence="2" id="KW-1185">Reference proteome</keyword>
<dbReference type="AlphaFoldDB" id="A0AAD6QZG7"/>
<evidence type="ECO:0000313" key="2">
    <source>
        <dbReference type="Proteomes" id="UP001164929"/>
    </source>
</evidence>
<reference evidence="1 2" key="1">
    <citation type="journal article" date="2023" name="Mol. Ecol. Resour.">
        <title>Chromosome-level genome assembly of a triploid poplar Populus alba 'Berolinensis'.</title>
        <authorList>
            <person name="Chen S."/>
            <person name="Yu Y."/>
            <person name="Wang X."/>
            <person name="Wang S."/>
            <person name="Zhang T."/>
            <person name="Zhou Y."/>
            <person name="He R."/>
            <person name="Meng N."/>
            <person name="Wang Y."/>
            <person name="Liu W."/>
            <person name="Liu Z."/>
            <person name="Liu J."/>
            <person name="Guo Q."/>
            <person name="Huang H."/>
            <person name="Sederoff R.R."/>
            <person name="Wang G."/>
            <person name="Qu G."/>
            <person name="Chen S."/>
        </authorList>
    </citation>
    <scope>NUCLEOTIDE SEQUENCE [LARGE SCALE GENOMIC DNA]</scope>
    <source>
        <strain evidence="1">SC-2020</strain>
    </source>
</reference>
<dbReference type="Proteomes" id="UP001164929">
    <property type="component" value="Chromosome 4"/>
</dbReference>
<comment type="caution">
    <text evidence="1">The sequence shown here is derived from an EMBL/GenBank/DDBJ whole genome shotgun (WGS) entry which is preliminary data.</text>
</comment>